<evidence type="ECO:0000256" key="1">
    <source>
        <dbReference type="ARBA" id="ARBA00000185"/>
    </source>
</evidence>
<gene>
    <name evidence="3" type="ORF">LX13_002255</name>
</gene>
<evidence type="ECO:0000256" key="2">
    <source>
        <dbReference type="SAM" id="MobiDB-lite"/>
    </source>
</evidence>
<comment type="catalytic activity">
    <reaction evidence="1">
        <text>ATP-dependent breakage, passage and rejoining of double-stranded DNA.</text>
        <dbReference type="EC" id="5.6.2.2"/>
    </reaction>
</comment>
<dbReference type="EMBL" id="JAMTCJ010000002">
    <property type="protein sequence ID" value="MCP2176436.1"/>
    <property type="molecule type" value="Genomic_DNA"/>
</dbReference>
<evidence type="ECO:0000313" key="3">
    <source>
        <dbReference type="EMBL" id="MCP2176436.1"/>
    </source>
</evidence>
<sequence length="273" mass="29890">MGRQSAAGASFLSASLRFTVADDAAPVDDRFRFWHGPQNRWRIESNDEVVYVRGPDATVLRGSDGQMRRQVADIVLPLLGQVNPLDLLGSESMLMKMSQDAYIGPASSVLVDGRPGWSVPIGTSDSDAMTVVLDDETGMTLRMESAGQIAVAAASDISVHDELADSVFTWDGTLADTDDRSHRGDRDADRHRARLDILTAIHRALDRRDEVFEVIARSAEPSEAADAVSRLLDVERTSAEAVLALQLRRFSTSERAKVSTELDEMRRDPPPAD</sequence>
<comment type="caution">
    <text evidence="3">The sequence shown here is derived from an EMBL/GenBank/DDBJ whole genome shotgun (WGS) entry which is preliminary data.</text>
</comment>
<dbReference type="InterPro" id="IPR013757">
    <property type="entry name" value="Topo_IIA_A_a_sf"/>
</dbReference>
<dbReference type="Gene3D" id="1.10.268.10">
    <property type="entry name" value="Topoisomerase, domain 3"/>
    <property type="match status" value="1"/>
</dbReference>
<proteinExistence type="predicted"/>
<dbReference type="InterPro" id="IPR013760">
    <property type="entry name" value="Topo_IIA-like_dom_sf"/>
</dbReference>
<dbReference type="SUPFAM" id="SSF56719">
    <property type="entry name" value="Type II DNA topoisomerase"/>
    <property type="match status" value="1"/>
</dbReference>
<evidence type="ECO:0000313" key="4">
    <source>
        <dbReference type="Proteomes" id="UP001206895"/>
    </source>
</evidence>
<keyword evidence="4" id="KW-1185">Reference proteome</keyword>
<dbReference type="Proteomes" id="UP001206895">
    <property type="component" value="Unassembled WGS sequence"/>
</dbReference>
<organism evidence="3 4">
    <name type="scientific">Williamsia maris</name>
    <dbReference type="NCBI Taxonomy" id="72806"/>
    <lineage>
        <taxon>Bacteria</taxon>
        <taxon>Bacillati</taxon>
        <taxon>Actinomycetota</taxon>
        <taxon>Actinomycetes</taxon>
        <taxon>Mycobacteriales</taxon>
        <taxon>Nocardiaceae</taxon>
        <taxon>Williamsia</taxon>
    </lineage>
</organism>
<name>A0ABT1HDV4_9NOCA</name>
<accession>A0ABT1HDV4</accession>
<protein>
    <submittedName>
        <fullName evidence="3">DNA gyrase/topoisomerase IV, subunit A</fullName>
    </submittedName>
</protein>
<feature type="region of interest" description="Disordered" evidence="2">
    <location>
        <begin position="251"/>
        <end position="273"/>
    </location>
</feature>
<reference evidence="3 4" key="1">
    <citation type="submission" date="2022-06" db="EMBL/GenBank/DDBJ databases">
        <title>Genomic Encyclopedia of Archaeal and Bacterial Type Strains, Phase II (KMG-II): from individual species to whole genera.</title>
        <authorList>
            <person name="Goeker M."/>
        </authorList>
    </citation>
    <scope>NUCLEOTIDE SEQUENCE [LARGE SCALE GENOMIC DNA]</scope>
    <source>
        <strain evidence="3 4">DSM 44693</strain>
    </source>
</reference>